<dbReference type="OrthoDB" id="9786429at2"/>
<evidence type="ECO:0000256" key="14">
    <source>
        <dbReference type="PIRSR" id="PIRSR000350-3"/>
    </source>
</evidence>
<evidence type="ECO:0000256" key="16">
    <source>
        <dbReference type="RuleBase" id="RU003692"/>
    </source>
</evidence>
<name>A0A4Q0XVN5_9BACT</name>
<comment type="cofactor">
    <cofactor evidence="14 16">
        <name>FAD</name>
        <dbReference type="ChEBI" id="CHEBI:57692"/>
    </cofactor>
    <text evidence="14 16">Binds 1 FAD per subunit.</text>
</comment>
<dbReference type="PRINTS" id="PR00411">
    <property type="entry name" value="PNDRDTASEI"/>
</dbReference>
<keyword evidence="6" id="KW-0450">Lipoyl</keyword>
<dbReference type="GO" id="GO:0050660">
    <property type="term" value="F:flavin adenine dinucleotide binding"/>
    <property type="evidence" value="ECO:0007669"/>
    <property type="project" value="InterPro"/>
</dbReference>
<comment type="cofactor">
    <cofactor evidence="1">
        <name>(R)-lipoate</name>
        <dbReference type="ChEBI" id="CHEBI:83088"/>
    </cofactor>
</comment>
<dbReference type="SUPFAM" id="SSF55424">
    <property type="entry name" value="FAD/NAD-linked reductases, dimerisation (C-terminal) domain"/>
    <property type="match status" value="1"/>
</dbReference>
<dbReference type="SUPFAM" id="SSF51905">
    <property type="entry name" value="FAD/NAD(P)-binding domain"/>
    <property type="match status" value="1"/>
</dbReference>
<feature type="active site" description="Proton acceptor" evidence="13">
    <location>
        <position position="560"/>
    </location>
</feature>
<dbReference type="GO" id="GO:0006103">
    <property type="term" value="P:2-oxoglutarate metabolic process"/>
    <property type="evidence" value="ECO:0007669"/>
    <property type="project" value="TreeGrafter"/>
</dbReference>
<evidence type="ECO:0000256" key="6">
    <source>
        <dbReference type="ARBA" id="ARBA00022823"/>
    </source>
</evidence>
<protein>
    <recommendedName>
        <fullName evidence="4 16">Dihydrolipoyl dehydrogenase</fullName>
        <ecNumber evidence="3 16">1.8.1.4</ecNumber>
    </recommendedName>
</protein>
<keyword evidence="8 16" id="KW-0560">Oxidoreductase</keyword>
<evidence type="ECO:0000256" key="5">
    <source>
        <dbReference type="ARBA" id="ARBA00022630"/>
    </source>
</evidence>
<evidence type="ECO:0000256" key="8">
    <source>
        <dbReference type="ARBA" id="ARBA00023002"/>
    </source>
</evidence>
<dbReference type="Proteomes" id="UP000290657">
    <property type="component" value="Unassembled WGS sequence"/>
</dbReference>
<dbReference type="InterPro" id="IPR050151">
    <property type="entry name" value="Class-I_Pyr_Nuc-Dis_Oxidored"/>
</dbReference>
<dbReference type="InterPro" id="IPR036188">
    <property type="entry name" value="FAD/NAD-bd_sf"/>
</dbReference>
<dbReference type="NCBIfam" id="TIGR01350">
    <property type="entry name" value="lipoamide_DH"/>
    <property type="match status" value="1"/>
</dbReference>
<gene>
    <name evidence="18" type="primary">lpdA</name>
    <name evidence="18" type="ORF">CRV04_04620</name>
</gene>
<keyword evidence="5 16" id="KW-0285">Flavoprotein</keyword>
<dbReference type="InterPro" id="IPR006258">
    <property type="entry name" value="Lipoamide_DH"/>
</dbReference>
<accession>A0A4Q0XVN5</accession>
<evidence type="ECO:0000256" key="2">
    <source>
        <dbReference type="ARBA" id="ARBA00007532"/>
    </source>
</evidence>
<dbReference type="CDD" id="cd06849">
    <property type="entry name" value="lipoyl_domain"/>
    <property type="match status" value="1"/>
</dbReference>
<evidence type="ECO:0000256" key="9">
    <source>
        <dbReference type="ARBA" id="ARBA00023027"/>
    </source>
</evidence>
<dbReference type="GO" id="GO:0004148">
    <property type="term" value="F:dihydrolipoyl dehydrogenase (NADH) activity"/>
    <property type="evidence" value="ECO:0007669"/>
    <property type="project" value="UniProtKB-EC"/>
</dbReference>
<dbReference type="Pfam" id="PF07992">
    <property type="entry name" value="Pyr_redox_2"/>
    <property type="match status" value="1"/>
</dbReference>
<dbReference type="PANTHER" id="PTHR22912">
    <property type="entry name" value="DISULFIDE OXIDOREDUCTASE"/>
    <property type="match status" value="1"/>
</dbReference>
<reference evidence="18 19" key="1">
    <citation type="submission" date="2017-10" db="EMBL/GenBank/DDBJ databases">
        <title>Genomics of the genus Arcobacter.</title>
        <authorList>
            <person name="Perez-Cataluna A."/>
            <person name="Figueras M.J."/>
        </authorList>
    </citation>
    <scope>NUCLEOTIDE SEQUENCE [LARGE SCALE GENOMIC DNA]</scope>
    <source>
        <strain evidence="18 19">CECT 8987</strain>
    </source>
</reference>
<dbReference type="PRINTS" id="PR00368">
    <property type="entry name" value="FADPNR"/>
</dbReference>
<dbReference type="SUPFAM" id="SSF51230">
    <property type="entry name" value="Single hybrid motif"/>
    <property type="match status" value="1"/>
</dbReference>
<evidence type="ECO:0000256" key="4">
    <source>
        <dbReference type="ARBA" id="ARBA00016961"/>
    </source>
</evidence>
<dbReference type="PANTHER" id="PTHR22912:SF160">
    <property type="entry name" value="DIHYDROLIPOYL DEHYDROGENASE"/>
    <property type="match status" value="1"/>
</dbReference>
<dbReference type="Pfam" id="PF00364">
    <property type="entry name" value="Biotin_lipoyl"/>
    <property type="match status" value="1"/>
</dbReference>
<sequence>MSTLVDIVIPDLGDDKDVDLIDIMVNVGDTIEVEDGLVTLETEKASMDVPSTHAGIVKEILVEVGAKVNSGDLIVKVEVQDAVSEAPKEAVAASAEAPKASASSEKVEVNESAKEVKGQVLVIGAGPGGYSAAFRCADLGLDTILVERHPTLGGVCLNVGCIPSKALLHVAKVIEEAEHIEHAGVKFGKPEVDIKGVAAYKSGVVKKLTDGLKAMAKMRKVTVIQGNAQFIDEHSVIVNHTDKEGEQTKITFDSCIIAAGSQSSKMSFIPHDDPRIWDSTNALEVKEVPKRLLVMGGGIIGLEMGTVYQKLGSQVDVVVRGPQVMTGTDKDIVKVYTKANEERFNFMFKTQTQAIIPKEEGIYIEFKGDNAPAEPQMYDAVLVAMGRTPNGLKIGLENTGVEVDDYGFISVDKQMRTKVSHIYAIGDIIGGPMLAHKAVHEGHVAAEVIAGHKVFFEPKQIPGIAYTFPEIATAGMSEIEAKEAGINYEVASFPWSASGRALAADVAGAGLTKLIFDKDTHQLIGGAIVGDNAGELLGEISLALEMDCDAEDIGLTIHAHPTLHESVGMAAEIFDGTITDLPNAKAVKK</sequence>
<dbReference type="InterPro" id="IPR003016">
    <property type="entry name" value="2-oxoA_DH_lipoyl-BS"/>
</dbReference>
<dbReference type="InterPro" id="IPR000089">
    <property type="entry name" value="Biotin_lipoyl"/>
</dbReference>
<evidence type="ECO:0000256" key="11">
    <source>
        <dbReference type="ARBA" id="ARBA00023284"/>
    </source>
</evidence>
<dbReference type="FunFam" id="3.30.390.30:FF:000001">
    <property type="entry name" value="Dihydrolipoyl dehydrogenase"/>
    <property type="match status" value="1"/>
</dbReference>
<dbReference type="EMBL" id="PDKN01000002">
    <property type="protein sequence ID" value="RXJ60289.1"/>
    <property type="molecule type" value="Genomic_DNA"/>
</dbReference>
<dbReference type="Gene3D" id="3.30.390.30">
    <property type="match status" value="1"/>
</dbReference>
<dbReference type="InterPro" id="IPR016156">
    <property type="entry name" value="FAD/NAD-linked_Rdtase_dimer_sf"/>
</dbReference>
<feature type="binding site" evidence="14">
    <location>
        <position position="386"/>
    </location>
    <ligand>
        <name>NAD(+)</name>
        <dbReference type="ChEBI" id="CHEBI:57540"/>
    </ligand>
</feature>
<keyword evidence="14" id="KW-0547">Nucleotide-binding</keyword>
<feature type="binding site" evidence="14">
    <location>
        <position position="165"/>
    </location>
    <ligand>
        <name>FAD</name>
        <dbReference type="ChEBI" id="CHEBI:57692"/>
    </ligand>
</feature>
<evidence type="ECO:0000256" key="15">
    <source>
        <dbReference type="PIRSR" id="PIRSR000350-4"/>
    </source>
</evidence>
<dbReference type="EC" id="1.8.1.4" evidence="3 16"/>
<dbReference type="InterPro" id="IPR011053">
    <property type="entry name" value="Single_hybrid_motif"/>
</dbReference>
<dbReference type="InterPro" id="IPR012999">
    <property type="entry name" value="Pyr_OxRdtase_I_AS"/>
</dbReference>
<organism evidence="18 19">
    <name type="scientific">Candidatus Marinarcus aquaticus</name>
    <dbReference type="NCBI Taxonomy" id="2044504"/>
    <lineage>
        <taxon>Bacteria</taxon>
        <taxon>Pseudomonadati</taxon>
        <taxon>Campylobacterota</taxon>
        <taxon>Epsilonproteobacteria</taxon>
        <taxon>Campylobacterales</taxon>
        <taxon>Arcobacteraceae</taxon>
        <taxon>Candidatus Marinarcus</taxon>
    </lineage>
</organism>
<feature type="binding site" evidence="14">
    <location>
        <begin position="296"/>
        <end position="303"/>
    </location>
    <ligand>
        <name>NAD(+)</name>
        <dbReference type="ChEBI" id="CHEBI:57540"/>
    </ligand>
</feature>
<dbReference type="PROSITE" id="PS50968">
    <property type="entry name" value="BIOTINYL_LIPOYL"/>
    <property type="match status" value="1"/>
</dbReference>
<evidence type="ECO:0000256" key="10">
    <source>
        <dbReference type="ARBA" id="ARBA00023157"/>
    </source>
</evidence>
<dbReference type="AlphaFoldDB" id="A0A4Q0XVN5"/>
<evidence type="ECO:0000256" key="13">
    <source>
        <dbReference type="PIRSR" id="PIRSR000350-2"/>
    </source>
</evidence>
<keyword evidence="9 14" id="KW-0520">NAD</keyword>
<dbReference type="RefSeq" id="WP_128995638.1">
    <property type="nucleotide sequence ID" value="NZ_PDKN01000002.1"/>
</dbReference>
<dbReference type="PROSITE" id="PS00076">
    <property type="entry name" value="PYRIDINE_REDOX_1"/>
    <property type="match status" value="1"/>
</dbReference>
<comment type="caution">
    <text evidence="18">The sequence shown here is derived from an EMBL/GenBank/DDBJ whole genome shotgun (WGS) entry which is preliminary data.</text>
</comment>
<evidence type="ECO:0000256" key="7">
    <source>
        <dbReference type="ARBA" id="ARBA00022827"/>
    </source>
</evidence>
<dbReference type="PIRSF" id="PIRSF000350">
    <property type="entry name" value="Mercury_reductase_MerA"/>
    <property type="match status" value="1"/>
</dbReference>
<comment type="catalytic activity">
    <reaction evidence="12 16">
        <text>N(6)-[(R)-dihydrolipoyl]-L-lysyl-[protein] + NAD(+) = N(6)-[(R)-lipoyl]-L-lysyl-[protein] + NADH + H(+)</text>
        <dbReference type="Rhea" id="RHEA:15045"/>
        <dbReference type="Rhea" id="RHEA-COMP:10474"/>
        <dbReference type="Rhea" id="RHEA-COMP:10475"/>
        <dbReference type="ChEBI" id="CHEBI:15378"/>
        <dbReference type="ChEBI" id="CHEBI:57540"/>
        <dbReference type="ChEBI" id="CHEBI:57945"/>
        <dbReference type="ChEBI" id="CHEBI:83099"/>
        <dbReference type="ChEBI" id="CHEBI:83100"/>
        <dbReference type="EC" id="1.8.1.4"/>
    </reaction>
</comment>
<evidence type="ECO:0000313" key="19">
    <source>
        <dbReference type="Proteomes" id="UP000290657"/>
    </source>
</evidence>
<evidence type="ECO:0000259" key="17">
    <source>
        <dbReference type="PROSITE" id="PS50968"/>
    </source>
</evidence>
<feature type="binding site" evidence="14">
    <location>
        <position position="427"/>
    </location>
    <ligand>
        <name>FAD</name>
        <dbReference type="ChEBI" id="CHEBI:57692"/>
    </ligand>
</feature>
<feature type="domain" description="Lipoyl-binding" evidence="17">
    <location>
        <begin position="4"/>
        <end position="78"/>
    </location>
</feature>
<comment type="similarity">
    <text evidence="2 16">Belongs to the class-I pyridine nucleotide-disulfide oxidoreductase family.</text>
</comment>
<keyword evidence="19" id="KW-1185">Reference proteome</keyword>
<dbReference type="Pfam" id="PF02852">
    <property type="entry name" value="Pyr_redox_dim"/>
    <property type="match status" value="1"/>
</dbReference>
<evidence type="ECO:0000256" key="1">
    <source>
        <dbReference type="ARBA" id="ARBA00001938"/>
    </source>
</evidence>
<dbReference type="PROSITE" id="PS00189">
    <property type="entry name" value="LIPOYL"/>
    <property type="match status" value="1"/>
</dbReference>
<dbReference type="InterPro" id="IPR004099">
    <property type="entry name" value="Pyr_nucl-diS_OxRdtase_dimer"/>
</dbReference>
<dbReference type="Gene3D" id="2.40.50.100">
    <property type="match status" value="1"/>
</dbReference>
<proteinExistence type="inferred from homology"/>
<keyword evidence="7 14" id="KW-0274">FAD</keyword>
<dbReference type="InterPro" id="IPR023753">
    <property type="entry name" value="FAD/NAD-binding_dom"/>
</dbReference>
<evidence type="ECO:0000256" key="12">
    <source>
        <dbReference type="ARBA" id="ARBA00049187"/>
    </source>
</evidence>
<keyword evidence="11 16" id="KW-0676">Redox-active center</keyword>
<evidence type="ECO:0000313" key="18">
    <source>
        <dbReference type="EMBL" id="RXJ60289.1"/>
    </source>
</evidence>
<keyword evidence="10" id="KW-1015">Disulfide bond</keyword>
<evidence type="ECO:0000256" key="3">
    <source>
        <dbReference type="ARBA" id="ARBA00012608"/>
    </source>
</evidence>
<feature type="disulfide bond" description="Redox-active" evidence="15">
    <location>
        <begin position="156"/>
        <end position="161"/>
    </location>
</feature>
<dbReference type="InterPro" id="IPR001100">
    <property type="entry name" value="Pyr_nuc-diS_OxRdtase"/>
</dbReference>
<feature type="binding site" evidence="14">
    <location>
        <begin position="433"/>
        <end position="436"/>
    </location>
    <ligand>
        <name>FAD</name>
        <dbReference type="ChEBI" id="CHEBI:57692"/>
    </ligand>
</feature>
<dbReference type="Gene3D" id="3.50.50.60">
    <property type="entry name" value="FAD/NAD(P)-binding domain"/>
    <property type="match status" value="2"/>
</dbReference>
<comment type="miscellaneous">
    <text evidence="16">The active site is a redox-active disulfide bond.</text>
</comment>